<dbReference type="eggNOG" id="ENOG502QRYG">
    <property type="taxonomic scope" value="Eukaryota"/>
</dbReference>
<sequence>MKWNGIIKFNRFKSILKKKWKKKRYFLKKKKKKKKIFFFIFQFFLFFLFFFIYFLKLLIRTQVINMKDYTKVSNYDIDQDNYNENGSGGYKKIKNGASTSSTNNQQRILIEKEANDASLSIYTNKSRYITMILASFQMLLVSGMVFGWPALEYELEKQNVFKYLCKDGEELPCPSQASRLNLVYTIGAFTSTGSAFLTGAIYDRYGPRKTNFLSFLLLVLGCILWYCSYLYEANLYILSFALIGTGGPACQVSLLHISNLFPSTSSGITSLFSGMFVGSSIIFKVFSVIANKYSIEVSYIFLGYMVLLVPLFIPTWILLRNKPFIPINDFKILNNIPISDNNNDNGNNDNNNNNGNGNSEVSSIQNNQINPESLNLFSNVREQPVFTQIFSKEFFLLCFYMSFNSLHLVYYMGVVNDMFEDKQIYVDIFNYMWSGGVFFIPLVGWMMVKTSLHINCFLVNVFALVFGVLSSINVDQVQLGTFIFASFTNVSLWSFYFIYLSDVFGNNNYGKLLGLSSVVVAVVGLLEVCINILL</sequence>
<protein>
    <recommendedName>
        <fullName evidence="11">Major facilitator superfamily (MFS) profile domain-containing protein</fullName>
    </recommendedName>
</protein>
<dbReference type="RefSeq" id="XP_636110.1">
    <property type="nucleotide sequence ID" value="XM_631018.1"/>
</dbReference>
<feature type="transmembrane region" description="Helical" evidence="8">
    <location>
        <begin position="424"/>
        <end position="445"/>
    </location>
</feature>
<dbReference type="PANTHER" id="PTHR20772">
    <property type="entry name" value="PROTEIN FMP42"/>
    <property type="match status" value="1"/>
</dbReference>
<dbReference type="InParanoid" id="Q54H08"/>
<comment type="subcellular location">
    <subcellularLocation>
        <location evidence="1">Membrane</location>
        <topology evidence="1">Multi-pass membrane protein</topology>
    </subcellularLocation>
</comment>
<keyword evidence="3" id="KW-0813">Transport</keyword>
<comment type="caution">
    <text evidence="9">The sequence shown here is derived from an EMBL/GenBank/DDBJ whole genome shotgun (WGS) entry which is preliminary data.</text>
</comment>
<dbReference type="Pfam" id="PF07690">
    <property type="entry name" value="MFS_1"/>
    <property type="match status" value="1"/>
</dbReference>
<dbReference type="VEuPathDB" id="AmoebaDB:DDB_G0289771"/>
<evidence type="ECO:0000256" key="8">
    <source>
        <dbReference type="SAM" id="Phobius"/>
    </source>
</evidence>
<dbReference type="Proteomes" id="UP000002195">
    <property type="component" value="Unassembled WGS sequence"/>
</dbReference>
<dbReference type="FunCoup" id="Q54H08">
    <property type="interactions" value="1"/>
</dbReference>
<keyword evidence="10" id="KW-1185">Reference proteome</keyword>
<accession>Q54H08</accession>
<dbReference type="GeneID" id="8627324"/>
<feature type="transmembrane region" description="Helical" evidence="8">
    <location>
        <begin position="182"/>
        <end position="200"/>
    </location>
</feature>
<reference evidence="9 10" key="1">
    <citation type="journal article" date="2005" name="Nature">
        <title>The genome of the social amoeba Dictyostelium discoideum.</title>
        <authorList>
            <consortium name="The Dictyostelium discoideum Sequencing Consortium"/>
            <person name="Eichinger L."/>
            <person name="Pachebat J.A."/>
            <person name="Glockner G."/>
            <person name="Rajandream M.A."/>
            <person name="Sucgang R."/>
            <person name="Berriman M."/>
            <person name="Song J."/>
            <person name="Olsen R."/>
            <person name="Szafranski K."/>
            <person name="Xu Q."/>
            <person name="Tunggal B."/>
            <person name="Kummerfeld S."/>
            <person name="Madera M."/>
            <person name="Konfortov B.A."/>
            <person name="Rivero F."/>
            <person name="Bankier A.T."/>
            <person name="Lehmann R."/>
            <person name="Hamlin N."/>
            <person name="Davies R."/>
            <person name="Gaudet P."/>
            <person name="Fey P."/>
            <person name="Pilcher K."/>
            <person name="Chen G."/>
            <person name="Saunders D."/>
            <person name="Sodergren E."/>
            <person name="Davis P."/>
            <person name="Kerhornou A."/>
            <person name="Nie X."/>
            <person name="Hall N."/>
            <person name="Anjard C."/>
            <person name="Hemphill L."/>
            <person name="Bason N."/>
            <person name="Farbrother P."/>
            <person name="Desany B."/>
            <person name="Just E."/>
            <person name="Morio T."/>
            <person name="Rost R."/>
            <person name="Churcher C."/>
            <person name="Cooper J."/>
            <person name="Haydock S."/>
            <person name="van Driessche N."/>
            <person name="Cronin A."/>
            <person name="Goodhead I."/>
            <person name="Muzny D."/>
            <person name="Mourier T."/>
            <person name="Pain A."/>
            <person name="Lu M."/>
            <person name="Harper D."/>
            <person name="Lindsay R."/>
            <person name="Hauser H."/>
            <person name="James K."/>
            <person name="Quiles M."/>
            <person name="Madan Babu M."/>
            <person name="Saito T."/>
            <person name="Buchrieser C."/>
            <person name="Wardroper A."/>
            <person name="Felder M."/>
            <person name="Thangavelu M."/>
            <person name="Johnson D."/>
            <person name="Knights A."/>
            <person name="Loulseged H."/>
            <person name="Mungall K."/>
            <person name="Oliver K."/>
            <person name="Price C."/>
            <person name="Quail M.A."/>
            <person name="Urushihara H."/>
            <person name="Hernandez J."/>
            <person name="Rabbinowitsch E."/>
            <person name="Steffen D."/>
            <person name="Sanders M."/>
            <person name="Ma J."/>
            <person name="Kohara Y."/>
            <person name="Sharp S."/>
            <person name="Simmonds M."/>
            <person name="Spiegler S."/>
            <person name="Tivey A."/>
            <person name="Sugano S."/>
            <person name="White B."/>
            <person name="Walker D."/>
            <person name="Woodward J."/>
            <person name="Winckler T."/>
            <person name="Tanaka Y."/>
            <person name="Shaulsky G."/>
            <person name="Schleicher M."/>
            <person name="Weinstock G."/>
            <person name="Rosenthal A."/>
            <person name="Cox E.C."/>
            <person name="Chisholm R.L."/>
            <person name="Gibbs R."/>
            <person name="Loomis W.F."/>
            <person name="Platzer M."/>
            <person name="Kay R.R."/>
            <person name="Williams J."/>
            <person name="Dear P.H."/>
            <person name="Noegel A.A."/>
            <person name="Barrell B."/>
            <person name="Kuspa A."/>
        </authorList>
    </citation>
    <scope>NUCLEOTIDE SEQUENCE [LARGE SCALE GENOMIC DNA]</scope>
    <source>
        <strain evidence="9 10">AX4</strain>
    </source>
</reference>
<dbReference type="OMA" id="CNILQQV"/>
<evidence type="ECO:0000256" key="3">
    <source>
        <dbReference type="ARBA" id="ARBA00022448"/>
    </source>
</evidence>
<dbReference type="GO" id="GO:0022857">
    <property type="term" value="F:transmembrane transporter activity"/>
    <property type="evidence" value="ECO:0007669"/>
    <property type="project" value="InterPro"/>
</dbReference>
<dbReference type="STRING" id="44689.Q54H08"/>
<feature type="transmembrane region" description="Helical" evidence="8">
    <location>
        <begin position="297"/>
        <end position="319"/>
    </location>
</feature>
<feature type="compositionally biased region" description="Low complexity" evidence="7">
    <location>
        <begin position="343"/>
        <end position="358"/>
    </location>
</feature>
<evidence type="ECO:0000313" key="10">
    <source>
        <dbReference type="Proteomes" id="UP000002195"/>
    </source>
</evidence>
<evidence type="ECO:0000256" key="7">
    <source>
        <dbReference type="SAM" id="MobiDB-lite"/>
    </source>
</evidence>
<feature type="transmembrane region" description="Helical" evidence="8">
    <location>
        <begin position="512"/>
        <end position="533"/>
    </location>
</feature>
<feature type="transmembrane region" description="Helical" evidence="8">
    <location>
        <begin position="394"/>
        <end position="412"/>
    </location>
</feature>
<gene>
    <name evidence="9" type="ORF">DDB_G0289771</name>
</gene>
<dbReference type="KEGG" id="ddi:DDB_G0289771"/>
<evidence type="ECO:0000256" key="5">
    <source>
        <dbReference type="ARBA" id="ARBA00022989"/>
    </source>
</evidence>
<proteinExistence type="inferred from homology"/>
<keyword evidence="6 8" id="KW-0472">Membrane</keyword>
<feature type="region of interest" description="Disordered" evidence="7">
    <location>
        <begin position="343"/>
        <end position="362"/>
    </location>
</feature>
<dbReference type="EMBL" id="AAFI02000148">
    <property type="protein sequence ID" value="EAL62597.1"/>
    <property type="molecule type" value="Genomic_DNA"/>
</dbReference>
<dbReference type="InterPro" id="IPR011701">
    <property type="entry name" value="MFS"/>
</dbReference>
<evidence type="ECO:0000256" key="1">
    <source>
        <dbReference type="ARBA" id="ARBA00004141"/>
    </source>
</evidence>
<dbReference type="InterPro" id="IPR036259">
    <property type="entry name" value="MFS_trans_sf"/>
</dbReference>
<dbReference type="PhylomeDB" id="Q54H08"/>
<evidence type="ECO:0000256" key="4">
    <source>
        <dbReference type="ARBA" id="ARBA00022692"/>
    </source>
</evidence>
<organism evidence="9 10">
    <name type="scientific">Dictyostelium discoideum</name>
    <name type="common">Social amoeba</name>
    <dbReference type="NCBI Taxonomy" id="44689"/>
    <lineage>
        <taxon>Eukaryota</taxon>
        <taxon>Amoebozoa</taxon>
        <taxon>Evosea</taxon>
        <taxon>Eumycetozoa</taxon>
        <taxon>Dictyostelia</taxon>
        <taxon>Dictyosteliales</taxon>
        <taxon>Dictyosteliaceae</taxon>
        <taxon>Dictyostelium</taxon>
    </lineage>
</organism>
<feature type="transmembrane region" description="Helical" evidence="8">
    <location>
        <begin position="452"/>
        <end position="472"/>
    </location>
</feature>
<feature type="transmembrane region" description="Helical" evidence="8">
    <location>
        <begin position="128"/>
        <end position="151"/>
    </location>
</feature>
<dbReference type="AlphaFoldDB" id="Q54H08"/>
<dbReference type="GO" id="GO:0016020">
    <property type="term" value="C:membrane"/>
    <property type="evidence" value="ECO:0007669"/>
    <property type="project" value="UniProtKB-SubCell"/>
</dbReference>
<feature type="transmembrane region" description="Helical" evidence="8">
    <location>
        <begin position="478"/>
        <end position="500"/>
    </location>
</feature>
<name>Q54H08_DICDI</name>
<feature type="transmembrane region" description="Helical" evidence="8">
    <location>
        <begin position="212"/>
        <end position="231"/>
    </location>
</feature>
<evidence type="ECO:0008006" key="11">
    <source>
        <dbReference type="Google" id="ProtNLM"/>
    </source>
</evidence>
<feature type="transmembrane region" description="Helical" evidence="8">
    <location>
        <begin position="269"/>
        <end position="291"/>
    </location>
</feature>
<comment type="similarity">
    <text evidence="2">Belongs to the SLC43A transporter (TC 2.A.1.44) family.</text>
</comment>
<keyword evidence="4 8" id="KW-0812">Transmembrane</keyword>
<dbReference type="SUPFAM" id="SSF103473">
    <property type="entry name" value="MFS general substrate transporter"/>
    <property type="match status" value="1"/>
</dbReference>
<dbReference type="HOGENOM" id="CLU_510414_0_0_1"/>
<feature type="transmembrane region" description="Helical" evidence="8">
    <location>
        <begin position="237"/>
        <end position="257"/>
    </location>
</feature>
<dbReference type="PaxDb" id="44689-DDB0188573"/>
<dbReference type="PANTHER" id="PTHR20772:SF2">
    <property type="entry name" value="PROTEIN FMP42"/>
    <property type="match status" value="1"/>
</dbReference>
<dbReference type="dictyBase" id="DDB_G0289771"/>
<dbReference type="Gene3D" id="1.20.1250.20">
    <property type="entry name" value="MFS general substrate transporter like domains"/>
    <property type="match status" value="1"/>
</dbReference>
<feature type="transmembrane region" description="Helical" evidence="8">
    <location>
        <begin position="36"/>
        <end position="59"/>
    </location>
</feature>
<evidence type="ECO:0000256" key="6">
    <source>
        <dbReference type="ARBA" id="ARBA00023136"/>
    </source>
</evidence>
<evidence type="ECO:0000313" key="9">
    <source>
        <dbReference type="EMBL" id="EAL62597.1"/>
    </source>
</evidence>
<evidence type="ECO:0000256" key="2">
    <source>
        <dbReference type="ARBA" id="ARBA00006595"/>
    </source>
</evidence>
<dbReference type="InterPro" id="IPR052599">
    <property type="entry name" value="SLC43A_AATransporter"/>
</dbReference>
<keyword evidence="5 8" id="KW-1133">Transmembrane helix</keyword>